<evidence type="ECO:0000259" key="11">
    <source>
        <dbReference type="SMART" id="SM00479"/>
    </source>
</evidence>
<dbReference type="Gene3D" id="3.30.420.10">
    <property type="entry name" value="Ribonuclease H-like superfamily/Ribonuclease H"/>
    <property type="match status" value="1"/>
</dbReference>
<dbReference type="InterPro" id="IPR012337">
    <property type="entry name" value="RNaseH-like_sf"/>
</dbReference>
<dbReference type="GO" id="GO:0005634">
    <property type="term" value="C:nucleus"/>
    <property type="evidence" value="ECO:0007669"/>
    <property type="project" value="UniProtKB-SubCell"/>
</dbReference>
<accession>A0AAD5UIF9</accession>
<gene>
    <name evidence="12" type="primary">REX4</name>
    <name evidence="12" type="ORF">HK103_005790</name>
</gene>
<dbReference type="InterPro" id="IPR047021">
    <property type="entry name" value="REXO1/3/4-like"/>
</dbReference>
<dbReference type="SMART" id="SM00479">
    <property type="entry name" value="EXOIII"/>
    <property type="match status" value="1"/>
</dbReference>
<proteinExistence type="inferred from homology"/>
<evidence type="ECO:0000256" key="5">
    <source>
        <dbReference type="ARBA" id="ARBA00022722"/>
    </source>
</evidence>
<keyword evidence="6" id="KW-0378">Hydrolase</keyword>
<dbReference type="InterPro" id="IPR036397">
    <property type="entry name" value="RNaseH_sf"/>
</dbReference>
<feature type="domain" description="Exonuclease" evidence="11">
    <location>
        <begin position="111"/>
        <end position="273"/>
    </location>
</feature>
<dbReference type="GO" id="GO:0008408">
    <property type="term" value="F:3'-5' exonuclease activity"/>
    <property type="evidence" value="ECO:0007669"/>
    <property type="project" value="InterPro"/>
</dbReference>
<dbReference type="InterPro" id="IPR013520">
    <property type="entry name" value="Ribonucl_H"/>
</dbReference>
<protein>
    <recommendedName>
        <fullName evidence="3">RNA exonuclease 4</fullName>
    </recommendedName>
</protein>
<feature type="region of interest" description="Disordered" evidence="10">
    <location>
        <begin position="67"/>
        <end position="90"/>
    </location>
</feature>
<dbReference type="SUPFAM" id="SSF53098">
    <property type="entry name" value="Ribonuclease H-like"/>
    <property type="match status" value="1"/>
</dbReference>
<dbReference type="GO" id="GO:0006364">
    <property type="term" value="P:rRNA processing"/>
    <property type="evidence" value="ECO:0007669"/>
    <property type="project" value="UniProtKB-KW"/>
</dbReference>
<dbReference type="GO" id="GO:0003676">
    <property type="term" value="F:nucleic acid binding"/>
    <property type="evidence" value="ECO:0007669"/>
    <property type="project" value="InterPro"/>
</dbReference>
<evidence type="ECO:0000256" key="4">
    <source>
        <dbReference type="ARBA" id="ARBA00022552"/>
    </source>
</evidence>
<dbReference type="InterPro" id="IPR037431">
    <property type="entry name" value="REX4_DEDDh_dom"/>
</dbReference>
<dbReference type="Proteomes" id="UP001210925">
    <property type="component" value="Unassembled WGS sequence"/>
</dbReference>
<evidence type="ECO:0000313" key="13">
    <source>
        <dbReference type="Proteomes" id="UP001210925"/>
    </source>
</evidence>
<evidence type="ECO:0000256" key="8">
    <source>
        <dbReference type="ARBA" id="ARBA00023242"/>
    </source>
</evidence>
<sequence length="287" mass="32583">MGTKKIQLSSNWKKLQATKIVKPKVRDAAKNEVVKKVAQHLDSALEENVDTKNRDLEILNSVLEDGVRGLPSDDDDSDTEKSIKQSKREKKIQAEEARIKTIHRQDAKIGKYVAIDCEMVGVGPNGSTSVLARVSIVNFHCQVILDEYVQPVEYITDYRTKYSGITPKILKEKGKPFKEVQKKVAEILKDKIIIGHALKNDFAALMLDHPARMTRDTARYKLLKNPDTKNAQSLKILAKQELGMDIQAGSHSSVEDATTSMLIYKKHKVEWEAHMFRNEKILRPHSW</sequence>
<keyword evidence="7 12" id="KW-0269">Exonuclease</keyword>
<keyword evidence="4" id="KW-0698">rRNA processing</keyword>
<evidence type="ECO:0000256" key="2">
    <source>
        <dbReference type="ARBA" id="ARBA00010489"/>
    </source>
</evidence>
<dbReference type="FunFam" id="3.30.420.10:FF:000007">
    <property type="entry name" value="Interferon-stimulated exonuclease gene 20"/>
    <property type="match status" value="1"/>
</dbReference>
<evidence type="ECO:0000256" key="6">
    <source>
        <dbReference type="ARBA" id="ARBA00022801"/>
    </source>
</evidence>
<dbReference type="CDD" id="cd06144">
    <property type="entry name" value="REX4_like"/>
    <property type="match status" value="1"/>
</dbReference>
<dbReference type="PANTHER" id="PTHR12801:SF45">
    <property type="entry name" value="RNA EXONUCLEASE 4"/>
    <property type="match status" value="1"/>
</dbReference>
<dbReference type="Pfam" id="PF00929">
    <property type="entry name" value="RNase_T"/>
    <property type="match status" value="1"/>
</dbReference>
<evidence type="ECO:0000256" key="10">
    <source>
        <dbReference type="SAM" id="MobiDB-lite"/>
    </source>
</evidence>
<comment type="caution">
    <text evidence="12">The sequence shown here is derived from an EMBL/GenBank/DDBJ whole genome shotgun (WGS) entry which is preliminary data.</text>
</comment>
<reference evidence="12" key="1">
    <citation type="submission" date="2020-05" db="EMBL/GenBank/DDBJ databases">
        <title>Phylogenomic resolution of chytrid fungi.</title>
        <authorList>
            <person name="Stajich J.E."/>
            <person name="Amses K."/>
            <person name="Simmons R."/>
            <person name="Seto K."/>
            <person name="Myers J."/>
            <person name="Bonds A."/>
            <person name="Quandt C.A."/>
            <person name="Barry K."/>
            <person name="Liu P."/>
            <person name="Grigoriev I."/>
            <person name="Longcore J.E."/>
            <person name="James T.Y."/>
        </authorList>
    </citation>
    <scope>NUCLEOTIDE SEQUENCE</scope>
    <source>
        <strain evidence="12">PLAUS21</strain>
    </source>
</reference>
<organism evidence="12 13">
    <name type="scientific">Boothiomyces macroporosus</name>
    <dbReference type="NCBI Taxonomy" id="261099"/>
    <lineage>
        <taxon>Eukaryota</taxon>
        <taxon>Fungi</taxon>
        <taxon>Fungi incertae sedis</taxon>
        <taxon>Chytridiomycota</taxon>
        <taxon>Chytridiomycota incertae sedis</taxon>
        <taxon>Chytridiomycetes</taxon>
        <taxon>Rhizophydiales</taxon>
        <taxon>Terramycetaceae</taxon>
        <taxon>Boothiomyces</taxon>
    </lineage>
</organism>
<evidence type="ECO:0000256" key="7">
    <source>
        <dbReference type="ARBA" id="ARBA00022839"/>
    </source>
</evidence>
<comment type="function">
    <text evidence="9">Exoribonuclease involved in ribosome biosynthesis. Involved in the processing of ITS1, the internal transcribed spacer localized between the 18S and 5.8S rRNAs.</text>
</comment>
<comment type="subcellular location">
    <subcellularLocation>
        <location evidence="1">Nucleus</location>
    </subcellularLocation>
</comment>
<dbReference type="EMBL" id="JADGKB010000057">
    <property type="protein sequence ID" value="KAJ3255983.1"/>
    <property type="molecule type" value="Genomic_DNA"/>
</dbReference>
<dbReference type="PANTHER" id="PTHR12801">
    <property type="entry name" value="RNA EXONUCLEASE REXO1 / RECO3 FAMILY MEMBER-RELATED"/>
    <property type="match status" value="1"/>
</dbReference>
<dbReference type="AlphaFoldDB" id="A0AAD5UIF9"/>
<comment type="similarity">
    <text evidence="2">Belongs to the REXO4 family.</text>
</comment>
<keyword evidence="5" id="KW-0540">Nuclease</keyword>
<evidence type="ECO:0000256" key="9">
    <source>
        <dbReference type="ARBA" id="ARBA00025599"/>
    </source>
</evidence>
<keyword evidence="8" id="KW-0539">Nucleus</keyword>
<evidence type="ECO:0000256" key="3">
    <source>
        <dbReference type="ARBA" id="ARBA00016937"/>
    </source>
</evidence>
<evidence type="ECO:0000313" key="12">
    <source>
        <dbReference type="EMBL" id="KAJ3255983.1"/>
    </source>
</evidence>
<name>A0AAD5UIF9_9FUNG</name>
<keyword evidence="13" id="KW-1185">Reference proteome</keyword>
<evidence type="ECO:0000256" key="1">
    <source>
        <dbReference type="ARBA" id="ARBA00004123"/>
    </source>
</evidence>